<keyword evidence="2" id="KW-1185">Reference proteome</keyword>
<evidence type="ECO:0000313" key="1">
    <source>
        <dbReference type="EMBL" id="MDT9683465.1"/>
    </source>
</evidence>
<accession>A0ABU3QL16</accession>
<evidence type="ECO:0000313" key="2">
    <source>
        <dbReference type="Proteomes" id="UP001250181"/>
    </source>
</evidence>
<sequence>MDYSKLGYKAGYMAQRHFHLTFESAWNLYDKAIVNVPYNYRDDFCFGFNAGVDKYEDEYCMDAAFGFDL</sequence>
<organism evidence="1 2">
    <name type="scientific">Streptomyces tamarix</name>
    <dbReference type="NCBI Taxonomy" id="3078565"/>
    <lineage>
        <taxon>Bacteria</taxon>
        <taxon>Bacillati</taxon>
        <taxon>Actinomycetota</taxon>
        <taxon>Actinomycetes</taxon>
        <taxon>Kitasatosporales</taxon>
        <taxon>Streptomycetaceae</taxon>
        <taxon>Streptomyces</taxon>
    </lineage>
</organism>
<dbReference type="EMBL" id="JAWCTQ010000016">
    <property type="protein sequence ID" value="MDT9683465.1"/>
    <property type="molecule type" value="Genomic_DNA"/>
</dbReference>
<dbReference type="RefSeq" id="WP_315878539.1">
    <property type="nucleotide sequence ID" value="NZ_JAWCTQ010000016.1"/>
</dbReference>
<name>A0ABU3QL16_9ACTN</name>
<protein>
    <submittedName>
        <fullName evidence="1">Uncharacterized protein</fullName>
    </submittedName>
</protein>
<reference evidence="1 2" key="1">
    <citation type="submission" date="2023-09" db="EMBL/GenBank/DDBJ databases">
        <title>Streptomyces sp. nov.: A antagonism against Alternaria gaisen Producing Streptochlin, Isolated from Tamarix root soil.</title>
        <authorList>
            <person name="Chen Y."/>
        </authorList>
    </citation>
    <scope>NUCLEOTIDE SEQUENCE [LARGE SCALE GENOMIC DNA]</scope>
    <source>
        <strain evidence="1 2">TRM76323</strain>
    </source>
</reference>
<dbReference type="Proteomes" id="UP001250181">
    <property type="component" value="Unassembled WGS sequence"/>
</dbReference>
<comment type="caution">
    <text evidence="1">The sequence shown here is derived from an EMBL/GenBank/DDBJ whole genome shotgun (WGS) entry which is preliminary data.</text>
</comment>
<gene>
    <name evidence="1" type="ORF">RND61_15560</name>
</gene>
<proteinExistence type="predicted"/>